<proteinExistence type="predicted"/>
<protein>
    <submittedName>
        <fullName evidence="1">Uncharacterized protein</fullName>
    </submittedName>
</protein>
<dbReference type="AlphaFoldDB" id="A0A409X637"/>
<dbReference type="EMBL" id="NHYE01004113">
    <property type="protein sequence ID" value="PPQ86253.1"/>
    <property type="molecule type" value="Genomic_DNA"/>
</dbReference>
<evidence type="ECO:0000313" key="1">
    <source>
        <dbReference type="EMBL" id="PPQ86253.1"/>
    </source>
</evidence>
<dbReference type="Proteomes" id="UP000284706">
    <property type="component" value="Unassembled WGS sequence"/>
</dbReference>
<keyword evidence="2" id="KW-1185">Reference proteome</keyword>
<accession>A0A409X637</accession>
<evidence type="ECO:0000313" key="2">
    <source>
        <dbReference type="Proteomes" id="UP000284706"/>
    </source>
</evidence>
<dbReference type="InParanoid" id="A0A409X637"/>
<sequence>MAGSDQSYSDSRFWIGLVASRSPQMLMSSGYWVSPTGAEWSHSRSRGIRVNELVAFFCSHPLLVSHRARSTRHELTISLHTCSQSTDVLKGRLVDSCRPRFPTTPRKTDSATHRLPGRRRYVRHFFLQNLFV</sequence>
<name>A0A409X637_9AGAR</name>
<reference evidence="1 2" key="1">
    <citation type="journal article" date="2018" name="Evol. Lett.">
        <title>Horizontal gene cluster transfer increased hallucinogenic mushroom diversity.</title>
        <authorList>
            <person name="Reynolds H.T."/>
            <person name="Vijayakumar V."/>
            <person name="Gluck-Thaler E."/>
            <person name="Korotkin H.B."/>
            <person name="Matheny P.B."/>
            <person name="Slot J.C."/>
        </authorList>
    </citation>
    <scope>NUCLEOTIDE SEQUENCE [LARGE SCALE GENOMIC DNA]</scope>
    <source>
        <strain evidence="1 2">SRW20</strain>
    </source>
</reference>
<organism evidence="1 2">
    <name type="scientific">Gymnopilus dilepis</name>
    <dbReference type="NCBI Taxonomy" id="231916"/>
    <lineage>
        <taxon>Eukaryota</taxon>
        <taxon>Fungi</taxon>
        <taxon>Dikarya</taxon>
        <taxon>Basidiomycota</taxon>
        <taxon>Agaricomycotina</taxon>
        <taxon>Agaricomycetes</taxon>
        <taxon>Agaricomycetidae</taxon>
        <taxon>Agaricales</taxon>
        <taxon>Agaricineae</taxon>
        <taxon>Hymenogastraceae</taxon>
        <taxon>Gymnopilus</taxon>
    </lineage>
</organism>
<comment type="caution">
    <text evidence="1">The sequence shown here is derived from an EMBL/GenBank/DDBJ whole genome shotgun (WGS) entry which is preliminary data.</text>
</comment>
<gene>
    <name evidence="1" type="ORF">CVT26_007747</name>
</gene>